<gene>
    <name evidence="1" type="ordered locus">Hore_11550</name>
</gene>
<dbReference type="Pfam" id="PF14559">
    <property type="entry name" value="TPR_19"/>
    <property type="match status" value="1"/>
</dbReference>
<dbReference type="PANTHER" id="PTHR12558:SF13">
    <property type="entry name" value="CELL DIVISION CYCLE PROTEIN 27 HOMOLOG"/>
    <property type="match status" value="1"/>
</dbReference>
<accession>B8CX88</accession>
<dbReference type="Proteomes" id="UP000000719">
    <property type="component" value="Chromosome"/>
</dbReference>
<keyword evidence="2" id="KW-1185">Reference proteome</keyword>
<dbReference type="OrthoDB" id="2112334at2"/>
<dbReference type="PANTHER" id="PTHR12558">
    <property type="entry name" value="CELL DIVISION CYCLE 16,23,27"/>
    <property type="match status" value="1"/>
</dbReference>
<evidence type="ECO:0000313" key="1">
    <source>
        <dbReference type="EMBL" id="ACL69907.1"/>
    </source>
</evidence>
<protein>
    <submittedName>
        <fullName evidence="1">Tetratricopeptide TPR_2 repeat protein</fullName>
    </submittedName>
</protein>
<dbReference type="EMBL" id="CP001098">
    <property type="protein sequence ID" value="ACL69907.1"/>
    <property type="molecule type" value="Genomic_DNA"/>
</dbReference>
<dbReference type="AlphaFoldDB" id="B8CX88"/>
<dbReference type="InterPro" id="IPR011990">
    <property type="entry name" value="TPR-like_helical_dom_sf"/>
</dbReference>
<name>B8CX88_HALOH</name>
<organism evidence="1 2">
    <name type="scientific">Halothermothrix orenii (strain H 168 / OCM 544 / DSM 9562)</name>
    <dbReference type="NCBI Taxonomy" id="373903"/>
    <lineage>
        <taxon>Bacteria</taxon>
        <taxon>Bacillati</taxon>
        <taxon>Bacillota</taxon>
        <taxon>Clostridia</taxon>
        <taxon>Halanaerobiales</taxon>
        <taxon>Halothermotrichaceae</taxon>
        <taxon>Halothermothrix</taxon>
    </lineage>
</organism>
<dbReference type="RefSeq" id="WP_012636092.1">
    <property type="nucleotide sequence ID" value="NC_011899.1"/>
</dbReference>
<dbReference type="SUPFAM" id="SSF48452">
    <property type="entry name" value="TPR-like"/>
    <property type="match status" value="1"/>
</dbReference>
<sequence>MTTGFNIVTANTSSKIDWNSVKNQANLILKQDPDNILYSFRLAIAMANLGEIEKSYNYIQGISNRISTQQFNKEIKPYLERLGHKENRNNLMLLNYAAFSASINNNHKKAKTYFERIVKLDPDNVWMKNYLAATLLELDFYDQAEDILKKAIKMKSNKYSHLLLGLTYYEQGKYFKALYEFTKSGDLVNRFVFK</sequence>
<evidence type="ECO:0000313" key="2">
    <source>
        <dbReference type="Proteomes" id="UP000000719"/>
    </source>
</evidence>
<reference evidence="1 2" key="1">
    <citation type="journal article" date="2009" name="PLoS ONE">
        <title>Genome analysis of the anaerobic thermohalophilic bacterium Halothermothrix orenii.</title>
        <authorList>
            <person name="Mavromatis K."/>
            <person name="Ivanova N."/>
            <person name="Anderson I."/>
            <person name="Lykidis A."/>
            <person name="Hooper S.D."/>
            <person name="Sun H."/>
            <person name="Kunin V."/>
            <person name="Lapidus A."/>
            <person name="Hugenholtz P."/>
            <person name="Patel B."/>
            <person name="Kyrpides N.C."/>
        </authorList>
    </citation>
    <scope>NUCLEOTIDE SEQUENCE [LARGE SCALE GENOMIC DNA]</scope>
    <source>
        <strain evidence="2">H 168 / OCM 544 / DSM 9562</strain>
    </source>
</reference>
<dbReference type="KEGG" id="hor:Hore_11550"/>
<dbReference type="eggNOG" id="COG0457">
    <property type="taxonomic scope" value="Bacteria"/>
</dbReference>
<dbReference type="HOGENOM" id="CLU_1347350_0_0_9"/>
<dbReference type="Gene3D" id="1.25.40.10">
    <property type="entry name" value="Tetratricopeptide repeat domain"/>
    <property type="match status" value="1"/>
</dbReference>
<proteinExistence type="predicted"/>